<feature type="region of interest" description="Disordered" evidence="1">
    <location>
        <begin position="56"/>
        <end position="75"/>
    </location>
</feature>
<keyword evidence="3" id="KW-1185">Reference proteome</keyword>
<gene>
    <name evidence="2" type="ORF">GEV33_002951</name>
</gene>
<sequence length="112" mass="12387">MYFSSGPPPKRSYLLRAHIGFYEYLISAREEKIPGDLLLDWDLKVAPPSMGSVFGKRNNFPPDYGSDPAGMGRERAIPGHLHRKSGGTVRICTTTTRVLGVGLRGGVDRRNE</sequence>
<dbReference type="AlphaFoldDB" id="A0A8J6HSA4"/>
<accession>A0A8J6HSA4</accession>
<dbReference type="EMBL" id="JABDTM020013544">
    <property type="protein sequence ID" value="KAH0819840.1"/>
    <property type="molecule type" value="Genomic_DNA"/>
</dbReference>
<reference evidence="2" key="1">
    <citation type="journal article" date="2020" name="J Insects Food Feed">
        <title>The yellow mealworm (Tenebrio molitor) genome: a resource for the emerging insects as food and feed industry.</title>
        <authorList>
            <person name="Eriksson T."/>
            <person name="Andere A."/>
            <person name="Kelstrup H."/>
            <person name="Emery V."/>
            <person name="Picard C."/>
        </authorList>
    </citation>
    <scope>NUCLEOTIDE SEQUENCE</scope>
    <source>
        <strain evidence="2">Stoneville</strain>
        <tissue evidence="2">Whole head</tissue>
    </source>
</reference>
<evidence type="ECO:0000256" key="1">
    <source>
        <dbReference type="SAM" id="MobiDB-lite"/>
    </source>
</evidence>
<evidence type="ECO:0000313" key="3">
    <source>
        <dbReference type="Proteomes" id="UP000719412"/>
    </source>
</evidence>
<dbReference type="Proteomes" id="UP000719412">
    <property type="component" value="Unassembled WGS sequence"/>
</dbReference>
<protein>
    <submittedName>
        <fullName evidence="2">Uncharacterized protein</fullName>
    </submittedName>
</protein>
<proteinExistence type="predicted"/>
<reference evidence="2" key="2">
    <citation type="submission" date="2021-08" db="EMBL/GenBank/DDBJ databases">
        <authorList>
            <person name="Eriksson T."/>
        </authorList>
    </citation>
    <scope>NUCLEOTIDE SEQUENCE</scope>
    <source>
        <strain evidence="2">Stoneville</strain>
        <tissue evidence="2">Whole head</tissue>
    </source>
</reference>
<name>A0A8J6HSA4_TENMO</name>
<evidence type="ECO:0000313" key="2">
    <source>
        <dbReference type="EMBL" id="KAH0819840.1"/>
    </source>
</evidence>
<organism evidence="2 3">
    <name type="scientific">Tenebrio molitor</name>
    <name type="common">Yellow mealworm beetle</name>
    <dbReference type="NCBI Taxonomy" id="7067"/>
    <lineage>
        <taxon>Eukaryota</taxon>
        <taxon>Metazoa</taxon>
        <taxon>Ecdysozoa</taxon>
        <taxon>Arthropoda</taxon>
        <taxon>Hexapoda</taxon>
        <taxon>Insecta</taxon>
        <taxon>Pterygota</taxon>
        <taxon>Neoptera</taxon>
        <taxon>Endopterygota</taxon>
        <taxon>Coleoptera</taxon>
        <taxon>Polyphaga</taxon>
        <taxon>Cucujiformia</taxon>
        <taxon>Tenebrionidae</taxon>
        <taxon>Tenebrio</taxon>
    </lineage>
</organism>
<comment type="caution">
    <text evidence="2">The sequence shown here is derived from an EMBL/GenBank/DDBJ whole genome shotgun (WGS) entry which is preliminary data.</text>
</comment>